<dbReference type="InterPro" id="IPR012551">
    <property type="entry name" value="DUF1707_SHOCT-like"/>
</dbReference>
<dbReference type="Proteomes" id="UP000677913">
    <property type="component" value="Unassembled WGS sequence"/>
</dbReference>
<sequence length="221" mass="23307">MADTGDPNAGLEMRASDADRERVAEQLRDAAGHGRLTMDELEERLEHAYSAKTYAELEPLTRDLPAPGATPPLPATAAAAQSPLVGGTPTSRRWSIAIMSGSTRRGRWVIPGRYNAFAFWGGVVLDLRDSTFEQRETVIRANAIMGGIDILVPEGVDLRVEGFGLMGGYEDATSGQLAPPPPGAPVVRVTGVAFWAGVTGRRKAAKAAKALGGDARGELTG</sequence>
<organism evidence="4 5">
    <name type="scientific">Actinocrinis puniceicyclus</name>
    <dbReference type="NCBI Taxonomy" id="977794"/>
    <lineage>
        <taxon>Bacteria</taxon>
        <taxon>Bacillati</taxon>
        <taxon>Actinomycetota</taxon>
        <taxon>Actinomycetes</taxon>
        <taxon>Catenulisporales</taxon>
        <taxon>Actinospicaceae</taxon>
        <taxon>Actinocrinis</taxon>
    </lineage>
</organism>
<name>A0A8J8BF30_9ACTN</name>
<evidence type="ECO:0000259" key="3">
    <source>
        <dbReference type="Pfam" id="PF09922"/>
    </source>
</evidence>
<proteinExistence type="predicted"/>
<reference evidence="4" key="1">
    <citation type="submission" date="2021-04" db="EMBL/GenBank/DDBJ databases">
        <title>Genome based classification of Actinospica acidithermotolerans sp. nov., an actinobacterium isolated from an Indonesian hot spring.</title>
        <authorList>
            <person name="Kusuma A.B."/>
            <person name="Putra K.E."/>
            <person name="Nafisah S."/>
            <person name="Loh J."/>
            <person name="Nouioui I."/>
            <person name="Goodfellow M."/>
        </authorList>
    </citation>
    <scope>NUCLEOTIDE SEQUENCE</scope>
    <source>
        <strain evidence="4">DSM 45618</strain>
    </source>
</reference>
<feature type="domain" description="DUF1707" evidence="2">
    <location>
        <begin position="13"/>
        <end position="65"/>
    </location>
</feature>
<dbReference type="InterPro" id="IPR024425">
    <property type="entry name" value="LiaF-like_C"/>
</dbReference>
<feature type="region of interest" description="Disordered" evidence="1">
    <location>
        <begin position="1"/>
        <end position="20"/>
    </location>
</feature>
<dbReference type="AlphaFoldDB" id="A0A8J8BF30"/>
<comment type="caution">
    <text evidence="4">The sequence shown here is derived from an EMBL/GenBank/DDBJ whole genome shotgun (WGS) entry which is preliminary data.</text>
</comment>
<dbReference type="EMBL" id="JAGSXH010000048">
    <property type="protein sequence ID" value="MBS2964344.1"/>
    <property type="molecule type" value="Genomic_DNA"/>
</dbReference>
<dbReference type="Pfam" id="PF09922">
    <property type="entry name" value="LiaF-like_C"/>
    <property type="match status" value="1"/>
</dbReference>
<dbReference type="PANTHER" id="PTHR40763:SF4">
    <property type="entry name" value="DUF1707 DOMAIN-CONTAINING PROTEIN"/>
    <property type="match status" value="1"/>
</dbReference>
<dbReference type="RefSeq" id="WP_211468710.1">
    <property type="nucleotide sequence ID" value="NZ_JAGSXH010000048.1"/>
</dbReference>
<dbReference type="Pfam" id="PF08044">
    <property type="entry name" value="DUF1707"/>
    <property type="match status" value="1"/>
</dbReference>
<accession>A0A8J8BF30</accession>
<keyword evidence="5" id="KW-1185">Reference proteome</keyword>
<evidence type="ECO:0000313" key="5">
    <source>
        <dbReference type="Proteomes" id="UP000677913"/>
    </source>
</evidence>
<evidence type="ECO:0000259" key="2">
    <source>
        <dbReference type="Pfam" id="PF08044"/>
    </source>
</evidence>
<evidence type="ECO:0000313" key="4">
    <source>
        <dbReference type="EMBL" id="MBS2964344.1"/>
    </source>
</evidence>
<gene>
    <name evidence="4" type="ORF">KGA66_14895</name>
</gene>
<dbReference type="PANTHER" id="PTHR40763">
    <property type="entry name" value="MEMBRANE PROTEIN-RELATED"/>
    <property type="match status" value="1"/>
</dbReference>
<evidence type="ECO:0000256" key="1">
    <source>
        <dbReference type="SAM" id="MobiDB-lite"/>
    </source>
</evidence>
<feature type="domain" description="Cell wall-active antibiotics response LiaF-like C-terminal" evidence="3">
    <location>
        <begin position="113"/>
        <end position="170"/>
    </location>
</feature>
<protein>
    <submittedName>
        <fullName evidence="4">DUF1707 and DUF2154 domain-containing protein</fullName>
    </submittedName>
</protein>